<feature type="transmembrane region" description="Helical" evidence="1">
    <location>
        <begin position="261"/>
        <end position="281"/>
    </location>
</feature>
<keyword evidence="3" id="KW-1185">Reference proteome</keyword>
<accession>A0ABD3M033</accession>
<sequence length="287" mass="32039">MSTSDAVAVDQTETIRNQGREHGLFRACMDTIRSSHTLGQTLRTAALTAGLLTDVKCYAELLGQFYLVTDALEERMCELMRAAENDKTPLAATPKSKLLLVTKVKALGYSFSDAYARDFRVLLGPCWLDILKTYWTTEPTERYMKRLQYASDAECVAAAFILYGPLIIGGGAMLKPRVERAFGAQATHVFADVTGSARGGRAARRREFINLYDTLLDEDDYKSTSASPTGHNATFTTIVQACGEFMELNNQMMMAVKQTPWWKKYVTASMAVVVAALIWRFKSMFRQ</sequence>
<comment type="caution">
    <text evidence="2">The sequence shown here is derived from an EMBL/GenBank/DDBJ whole genome shotgun (WGS) entry which is preliminary data.</text>
</comment>
<reference evidence="2 3" key="1">
    <citation type="submission" date="2024-10" db="EMBL/GenBank/DDBJ databases">
        <title>Updated reference genomes for cyclostephanoid diatoms.</title>
        <authorList>
            <person name="Roberts W.R."/>
            <person name="Alverson A.J."/>
        </authorList>
    </citation>
    <scope>NUCLEOTIDE SEQUENCE [LARGE SCALE GENOMIC DNA]</scope>
    <source>
        <strain evidence="2 3">AJA232-27</strain>
    </source>
</reference>
<evidence type="ECO:0000256" key="1">
    <source>
        <dbReference type="SAM" id="Phobius"/>
    </source>
</evidence>
<evidence type="ECO:0008006" key="4">
    <source>
        <dbReference type="Google" id="ProtNLM"/>
    </source>
</evidence>
<keyword evidence="1" id="KW-1133">Transmembrane helix</keyword>
<name>A0ABD3M033_9STRA</name>
<organism evidence="2 3">
    <name type="scientific">Discostella pseudostelligera</name>
    <dbReference type="NCBI Taxonomy" id="259834"/>
    <lineage>
        <taxon>Eukaryota</taxon>
        <taxon>Sar</taxon>
        <taxon>Stramenopiles</taxon>
        <taxon>Ochrophyta</taxon>
        <taxon>Bacillariophyta</taxon>
        <taxon>Coscinodiscophyceae</taxon>
        <taxon>Thalassiosirophycidae</taxon>
        <taxon>Stephanodiscales</taxon>
        <taxon>Stephanodiscaceae</taxon>
        <taxon>Discostella</taxon>
    </lineage>
</organism>
<dbReference type="Proteomes" id="UP001530293">
    <property type="component" value="Unassembled WGS sequence"/>
</dbReference>
<evidence type="ECO:0000313" key="2">
    <source>
        <dbReference type="EMBL" id="KAL3757017.1"/>
    </source>
</evidence>
<dbReference type="EMBL" id="JALLBG020000277">
    <property type="protein sequence ID" value="KAL3757017.1"/>
    <property type="molecule type" value="Genomic_DNA"/>
</dbReference>
<keyword evidence="1" id="KW-0812">Transmembrane</keyword>
<keyword evidence="1" id="KW-0472">Membrane</keyword>
<evidence type="ECO:0000313" key="3">
    <source>
        <dbReference type="Proteomes" id="UP001530293"/>
    </source>
</evidence>
<dbReference type="InterPro" id="IPR016084">
    <property type="entry name" value="Haem_Oase-like_multi-hlx"/>
</dbReference>
<dbReference type="AlphaFoldDB" id="A0ABD3M033"/>
<proteinExistence type="predicted"/>
<dbReference type="Gene3D" id="1.20.910.10">
    <property type="entry name" value="Heme oxygenase-like"/>
    <property type="match status" value="1"/>
</dbReference>
<protein>
    <recommendedName>
        <fullName evidence="4">Heme oxygenase</fullName>
    </recommendedName>
</protein>
<gene>
    <name evidence="2" type="ORF">ACHAWU_005379</name>
</gene>
<dbReference type="SUPFAM" id="SSF48613">
    <property type="entry name" value="Heme oxygenase-like"/>
    <property type="match status" value="1"/>
</dbReference>